<keyword evidence="6" id="KW-0408">Iron</keyword>
<dbReference type="SFLD" id="SFLDG01123">
    <property type="entry name" value="methyltransferase_(Class_B)"/>
    <property type="match status" value="1"/>
</dbReference>
<name>A0ABN6VRE5_9BACT</name>
<keyword evidence="2" id="KW-0489">Methyltransferase</keyword>
<evidence type="ECO:0000313" key="12">
    <source>
        <dbReference type="Proteomes" id="UP001317705"/>
    </source>
</evidence>
<dbReference type="InterPro" id="IPR051198">
    <property type="entry name" value="BchE-like"/>
</dbReference>
<evidence type="ECO:0000256" key="7">
    <source>
        <dbReference type="ARBA" id="ARBA00023014"/>
    </source>
</evidence>
<protein>
    <submittedName>
        <fullName evidence="11">B12-binding domain-containing radical SAM protein</fullName>
    </submittedName>
</protein>
<keyword evidence="12" id="KW-1185">Reference proteome</keyword>
<keyword evidence="3" id="KW-0808">Transferase</keyword>
<dbReference type="CDD" id="cd01335">
    <property type="entry name" value="Radical_SAM"/>
    <property type="match status" value="1"/>
</dbReference>
<dbReference type="RefSeq" id="WP_282002030.1">
    <property type="nucleotide sequence ID" value="NZ_AP027151.1"/>
</dbReference>
<dbReference type="PANTHER" id="PTHR43409:SF7">
    <property type="entry name" value="BLL1977 PROTEIN"/>
    <property type="match status" value="1"/>
</dbReference>
<dbReference type="SFLD" id="SFLDG01082">
    <property type="entry name" value="B12-binding_domain_containing"/>
    <property type="match status" value="1"/>
</dbReference>
<dbReference type="InterPro" id="IPR007197">
    <property type="entry name" value="rSAM"/>
</dbReference>
<evidence type="ECO:0000256" key="6">
    <source>
        <dbReference type="ARBA" id="ARBA00023004"/>
    </source>
</evidence>
<dbReference type="Pfam" id="PF02310">
    <property type="entry name" value="B12-binding"/>
    <property type="match status" value="1"/>
</dbReference>
<evidence type="ECO:0000259" key="9">
    <source>
        <dbReference type="PROSITE" id="PS51332"/>
    </source>
</evidence>
<dbReference type="SFLD" id="SFLDS00029">
    <property type="entry name" value="Radical_SAM"/>
    <property type="match status" value="1"/>
</dbReference>
<dbReference type="PROSITE" id="PS51332">
    <property type="entry name" value="B12_BINDING"/>
    <property type="match status" value="1"/>
</dbReference>
<gene>
    <name evidence="11" type="ORF">GURASL_08200</name>
</gene>
<dbReference type="Gene3D" id="3.80.30.20">
    <property type="entry name" value="tm_1862 like domain"/>
    <property type="match status" value="1"/>
</dbReference>
<proteinExistence type="predicted"/>
<keyword evidence="5" id="KW-0479">Metal-binding</keyword>
<comment type="cofactor">
    <cofactor evidence="1">
        <name>[4Fe-4S] cluster</name>
        <dbReference type="ChEBI" id="CHEBI:49883"/>
    </cofactor>
</comment>
<dbReference type="CDD" id="cd02068">
    <property type="entry name" value="radical_SAM_B12_BD"/>
    <property type="match status" value="1"/>
</dbReference>
<dbReference type="Proteomes" id="UP001317705">
    <property type="component" value="Chromosome"/>
</dbReference>
<evidence type="ECO:0000259" key="10">
    <source>
        <dbReference type="PROSITE" id="PS51918"/>
    </source>
</evidence>
<dbReference type="InterPro" id="IPR006638">
    <property type="entry name" value="Elp3/MiaA/NifB-like_rSAM"/>
</dbReference>
<dbReference type="InterPro" id="IPR023404">
    <property type="entry name" value="rSAM_horseshoe"/>
</dbReference>
<feature type="compositionally biased region" description="Gly residues" evidence="8">
    <location>
        <begin position="442"/>
        <end position="453"/>
    </location>
</feature>
<feature type="region of interest" description="Disordered" evidence="8">
    <location>
        <begin position="426"/>
        <end position="453"/>
    </location>
</feature>
<keyword evidence="4" id="KW-0949">S-adenosyl-L-methionine</keyword>
<organism evidence="11 12">
    <name type="scientific">Geotalea uraniireducens</name>
    <dbReference type="NCBI Taxonomy" id="351604"/>
    <lineage>
        <taxon>Bacteria</taxon>
        <taxon>Pseudomonadati</taxon>
        <taxon>Thermodesulfobacteriota</taxon>
        <taxon>Desulfuromonadia</taxon>
        <taxon>Geobacterales</taxon>
        <taxon>Geobacteraceae</taxon>
        <taxon>Geotalea</taxon>
    </lineage>
</organism>
<dbReference type="SMART" id="SM00729">
    <property type="entry name" value="Elp3"/>
    <property type="match status" value="1"/>
</dbReference>
<evidence type="ECO:0000313" key="11">
    <source>
        <dbReference type="EMBL" id="BDV41897.1"/>
    </source>
</evidence>
<evidence type="ECO:0000256" key="8">
    <source>
        <dbReference type="SAM" id="MobiDB-lite"/>
    </source>
</evidence>
<dbReference type="InterPro" id="IPR006158">
    <property type="entry name" value="Cobalamin-bd"/>
</dbReference>
<dbReference type="PROSITE" id="PS51918">
    <property type="entry name" value="RADICAL_SAM"/>
    <property type="match status" value="1"/>
</dbReference>
<dbReference type="EMBL" id="AP027151">
    <property type="protein sequence ID" value="BDV41897.1"/>
    <property type="molecule type" value="Genomic_DNA"/>
</dbReference>
<dbReference type="Pfam" id="PF04055">
    <property type="entry name" value="Radical_SAM"/>
    <property type="match status" value="1"/>
</dbReference>
<evidence type="ECO:0000256" key="1">
    <source>
        <dbReference type="ARBA" id="ARBA00001966"/>
    </source>
</evidence>
<feature type="domain" description="B12-binding" evidence="9">
    <location>
        <begin position="63"/>
        <end position="135"/>
    </location>
</feature>
<dbReference type="Pfam" id="PF13282">
    <property type="entry name" value="DUF4070"/>
    <property type="match status" value="1"/>
</dbReference>
<dbReference type="SUPFAM" id="SSF102114">
    <property type="entry name" value="Radical SAM enzymes"/>
    <property type="match status" value="1"/>
</dbReference>
<evidence type="ECO:0000256" key="2">
    <source>
        <dbReference type="ARBA" id="ARBA00022603"/>
    </source>
</evidence>
<sequence>MRRGGRAPRLLLIYPATHRLGWAKYFQLPTHSLQMVAAATPPQWEVVLADEVHDRVPFTGEFDLVGITAMTHQAVRAYEIADRFRARGVPVVLGGIHPTVLPEEALGHADAVVVGEAEPVWPQLLADLSAGRLGSLYRSEPPTDSQLSVPWPRREILAGKRYLTTQTIQASRGCPYDCPFCTVTPYFGRTFRYRDPQDILDEIRALPRKLVVFLDDNLLGDPAKARPILEGMADLGIRWGSQTSLRFAEDPELLRLVARSGCIGLFVGIESVTGANSRLAKAGSRYSQAELMKRVRDAGIILETSIIFGFDDHDESIFETTVRFLEECAPSVPTFHILTPYPGTALFRQFDEEGRLLHKDWNRYNHAEVVFRPRLMTPERLYRGWLEARKEAYSWPAIFSRVRRNPGRRLTNLAYNILRKGPNDLLKQRPDPAAPSVDLIGTGDGGDTGIFPA</sequence>
<evidence type="ECO:0000256" key="5">
    <source>
        <dbReference type="ARBA" id="ARBA00022723"/>
    </source>
</evidence>
<accession>A0ABN6VRE5</accession>
<evidence type="ECO:0000256" key="4">
    <source>
        <dbReference type="ARBA" id="ARBA00022691"/>
    </source>
</evidence>
<dbReference type="InterPro" id="IPR034466">
    <property type="entry name" value="Methyltransferase_Class_B"/>
</dbReference>
<evidence type="ECO:0000256" key="3">
    <source>
        <dbReference type="ARBA" id="ARBA00022679"/>
    </source>
</evidence>
<dbReference type="Gene3D" id="3.40.50.280">
    <property type="entry name" value="Cobalamin-binding domain"/>
    <property type="match status" value="1"/>
</dbReference>
<dbReference type="InterPro" id="IPR025274">
    <property type="entry name" value="DUF4070"/>
</dbReference>
<feature type="domain" description="Radical SAM core" evidence="10">
    <location>
        <begin position="160"/>
        <end position="387"/>
    </location>
</feature>
<dbReference type="InterPro" id="IPR058240">
    <property type="entry name" value="rSAM_sf"/>
</dbReference>
<keyword evidence="7" id="KW-0411">Iron-sulfur</keyword>
<dbReference type="PANTHER" id="PTHR43409">
    <property type="entry name" value="ANAEROBIC MAGNESIUM-PROTOPORPHYRIN IX MONOMETHYL ESTER CYCLASE-RELATED"/>
    <property type="match status" value="1"/>
</dbReference>
<reference evidence="11 12" key="1">
    <citation type="submission" date="2022-12" db="EMBL/GenBank/DDBJ databases">
        <title>Polyphasic characterization of Geotalea uranireducens NIT-SL11 newly isolated from a complex of sewage sludge and microbially reduced graphene oxide.</title>
        <authorList>
            <person name="Xie L."/>
            <person name="Yoshida N."/>
            <person name="Meng L."/>
        </authorList>
    </citation>
    <scope>NUCLEOTIDE SEQUENCE [LARGE SCALE GENOMIC DNA]</scope>
    <source>
        <strain evidence="11 12">NIT-SL11</strain>
    </source>
</reference>